<gene>
    <name evidence="6" type="ORF">V8201_08975</name>
</gene>
<dbReference type="InterPro" id="IPR036942">
    <property type="entry name" value="Beta-barrel_TonB_sf"/>
</dbReference>
<keyword evidence="4" id="KW-0732">Signal</keyword>
<dbReference type="RefSeq" id="WP_271298763.1">
    <property type="nucleotide sequence ID" value="NZ_JBBBDM010000003.1"/>
</dbReference>
<dbReference type="InterPro" id="IPR037066">
    <property type="entry name" value="Plug_dom_sf"/>
</dbReference>
<dbReference type="Proteomes" id="UP001367771">
    <property type="component" value="Unassembled WGS sequence"/>
</dbReference>
<dbReference type="Gene3D" id="2.170.130.10">
    <property type="entry name" value="TonB-dependent receptor, plug domain"/>
    <property type="match status" value="1"/>
</dbReference>
<dbReference type="Pfam" id="PF25183">
    <property type="entry name" value="OMP_b-brl_4"/>
    <property type="match status" value="1"/>
</dbReference>
<keyword evidence="6" id="KW-0675">Receptor</keyword>
<evidence type="ECO:0000313" key="7">
    <source>
        <dbReference type="Proteomes" id="UP001367771"/>
    </source>
</evidence>
<name>A0ABU8H2I2_9SPHN</name>
<keyword evidence="2" id="KW-0472">Membrane</keyword>
<keyword evidence="7" id="KW-1185">Reference proteome</keyword>
<evidence type="ECO:0000259" key="5">
    <source>
        <dbReference type="Pfam" id="PF25183"/>
    </source>
</evidence>
<feature type="domain" description="TonB-dependent transporter Oar-like beta-barrel" evidence="5">
    <location>
        <begin position="333"/>
        <end position="1037"/>
    </location>
</feature>
<dbReference type="SUPFAM" id="SSF56935">
    <property type="entry name" value="Porins"/>
    <property type="match status" value="1"/>
</dbReference>
<evidence type="ECO:0000256" key="1">
    <source>
        <dbReference type="ARBA" id="ARBA00004442"/>
    </source>
</evidence>
<evidence type="ECO:0000256" key="2">
    <source>
        <dbReference type="ARBA" id="ARBA00023136"/>
    </source>
</evidence>
<comment type="caution">
    <text evidence="6">The sequence shown here is derived from an EMBL/GenBank/DDBJ whole genome shotgun (WGS) entry which is preliminary data.</text>
</comment>
<evidence type="ECO:0000256" key="4">
    <source>
        <dbReference type="SAM" id="SignalP"/>
    </source>
</evidence>
<comment type="subcellular location">
    <subcellularLocation>
        <location evidence="1">Cell outer membrane</location>
    </subcellularLocation>
</comment>
<dbReference type="InterPro" id="IPR057601">
    <property type="entry name" value="Oar-like_b-barrel"/>
</dbReference>
<evidence type="ECO:0000313" key="6">
    <source>
        <dbReference type="EMBL" id="MEI5687207.1"/>
    </source>
</evidence>
<dbReference type="EMBL" id="JBBBDM010000003">
    <property type="protein sequence ID" value="MEI5687207.1"/>
    <property type="molecule type" value="Genomic_DNA"/>
</dbReference>
<accession>A0ABU8H2I2</accession>
<dbReference type="Pfam" id="PF13620">
    <property type="entry name" value="CarboxypepD_reg"/>
    <property type="match status" value="1"/>
</dbReference>
<keyword evidence="3" id="KW-0998">Cell outer membrane</keyword>
<dbReference type="SUPFAM" id="SSF49478">
    <property type="entry name" value="Cna protein B-type domain"/>
    <property type="match status" value="1"/>
</dbReference>
<feature type="chain" id="PRO_5047496210" evidence="4">
    <location>
        <begin position="23"/>
        <end position="1114"/>
    </location>
</feature>
<reference evidence="6 7" key="1">
    <citation type="journal article" date="2013" name="Int. J. Syst. Evol. Microbiol.">
        <title>Sphingomonas kyungheensis sp. nov., a bacterium with ginsenoside-converting activity isolated from soil of a ginseng field.</title>
        <authorList>
            <person name="Son H.M."/>
            <person name="Yang J.E."/>
            <person name="Park Y."/>
            <person name="Han C.K."/>
            <person name="Kim S.G."/>
            <person name="Kook M."/>
            <person name="Yi T.H."/>
        </authorList>
    </citation>
    <scope>NUCLEOTIDE SEQUENCE [LARGE SCALE GENOMIC DNA]</scope>
    <source>
        <strain evidence="6 7">LMG 26582</strain>
    </source>
</reference>
<protein>
    <submittedName>
        <fullName evidence="6">TonB-dependent receptor</fullName>
    </submittedName>
</protein>
<organism evidence="6 7">
    <name type="scientific">Sphingomonas kyungheensis</name>
    <dbReference type="NCBI Taxonomy" id="1069987"/>
    <lineage>
        <taxon>Bacteria</taxon>
        <taxon>Pseudomonadati</taxon>
        <taxon>Pseudomonadota</taxon>
        <taxon>Alphaproteobacteria</taxon>
        <taxon>Sphingomonadales</taxon>
        <taxon>Sphingomonadaceae</taxon>
        <taxon>Sphingomonas</taxon>
    </lineage>
</organism>
<evidence type="ECO:0000256" key="3">
    <source>
        <dbReference type="ARBA" id="ARBA00023237"/>
    </source>
</evidence>
<feature type="signal peptide" evidence="4">
    <location>
        <begin position="1"/>
        <end position="22"/>
    </location>
</feature>
<dbReference type="Gene3D" id="2.40.170.20">
    <property type="entry name" value="TonB-dependent receptor, beta-barrel domain"/>
    <property type="match status" value="1"/>
</dbReference>
<proteinExistence type="predicted"/>
<dbReference type="Gene3D" id="2.60.40.1120">
    <property type="entry name" value="Carboxypeptidase-like, regulatory domain"/>
    <property type="match status" value="1"/>
</dbReference>
<sequence length="1114" mass="119845">MRNNLFLGVAAVALIAPAAASAQETTSVIRGTVTNAGTPVAGATVTATDVNSGTKSQTSTDATGSFSLPGLRVGGPYTVEVASDAGSKTVTDIYTVLQQDFTLPVELGATADAPADAGGEIVVTARSIRGAGVASNGPATVLTQADVRKVASVNRDIRDIQRRDPFATLDLSNGSRTGGAVSFAGVNPRFNRFTINGVQVGDQFGLNQDASPTGRGPIPYDAIGQVSVSIAPYDFRQGNFQGGVIDAVLLSGTNDFHGTGFYSQNTDGLSGSRLGSNTYVIPKFKSETYGATLRGPLIKDKLFFMVSAERNTDPRPFDTLLSQIPNLTQSQIDNVSTISNQTYNYNPGGVLGINARKDEKIVGRIDANITTGQRLSLSYINAYDSQGSQNNTSVSTTSPSYGLSSNAYTLTELLRAGIVQLNSDWTDKLSTEIRGLYRYYTRGQNPLLGNNFAQFRVCNDPTSLASLTQCSQGATGTLGTPTLAFGPDNSRQTNELFTDTWGGSFLLRYRNAGHDLKFLAEMNENRTFNNFLQNSAGNYYFDSLANFQNRQADQLVYAVPLNGAANGASANFHYDQWNFGIQDDWRITDKLRVSYGFRWDVFGEADAPTYNQFFQARYGYPNTKTYKGLALFQPRISFNYDVTDKLRIRGGGGIFGGGSPDIYLSNSFSNTILANTLTINRTAAAVAGGTATCSGFTGATGAQLTALCNAALNNVTGQIPSAVRDFALGANGSAQLTTTAALAPNFRLPSSWKATLSADYKLFGFNVGADYYFSKVRDGVVFTDIRSAVIGVLPDGRPRYNARTIGTVINGTRVSSDNNYDILLTNTDRGHSHVGVIRFDKQFDWGLSLGGSYTRQIVKDVAAATSSTILSNYGNQPVNDPNYPAYGTSNDQIKFSFKYNVGYDHAFFGDYRTIVQLFGETRAGRAFSYTMQNAGSTRSPVFGTLSNTDRYLLYVPTSTSDPIVSYDSTATQNALDSLINNSALKDYRGKIAGKNIGRSRVNTRIDLHLEQEIPTFLGESRFSIFADISNLPNLINHNWAGLRQLGFPQTAATVQVQCLTVATPTGTTPGAGVVNTAPTQTCAQYRYSTYAPPQTATVVNNSLYAIRLGARFTF</sequence>